<keyword evidence="2" id="KW-1003">Cell membrane</keyword>
<dbReference type="InterPro" id="IPR009386">
    <property type="entry name" value="ZapG-like"/>
</dbReference>
<dbReference type="PANTHER" id="PTHR39579">
    <property type="entry name" value="INNER MEMBRANE PROTEIN YHCB"/>
    <property type="match status" value="1"/>
</dbReference>
<keyword evidence="15" id="KW-1185">Reference proteome</keyword>
<dbReference type="AlphaFoldDB" id="A0A1T2L7E0"/>
<organism evidence="14 15">
    <name type="scientific">Solemya pervernicosa gill symbiont</name>
    <dbReference type="NCBI Taxonomy" id="642797"/>
    <lineage>
        <taxon>Bacteria</taxon>
        <taxon>Pseudomonadati</taxon>
        <taxon>Pseudomonadota</taxon>
        <taxon>Gammaproteobacteria</taxon>
        <taxon>sulfur-oxidizing symbionts</taxon>
    </lineage>
</organism>
<dbReference type="GO" id="GO:0051301">
    <property type="term" value="P:cell division"/>
    <property type="evidence" value="ECO:0007669"/>
    <property type="project" value="UniProtKB-KW"/>
</dbReference>
<keyword evidence="4" id="KW-0132">Cell division</keyword>
<dbReference type="PANTHER" id="PTHR39579:SF1">
    <property type="entry name" value="INNER MEMBRANE PROTEIN YHCB"/>
    <property type="match status" value="1"/>
</dbReference>
<dbReference type="OrthoDB" id="8527774at2"/>
<evidence type="ECO:0000256" key="4">
    <source>
        <dbReference type="ARBA" id="ARBA00022618"/>
    </source>
</evidence>
<dbReference type="RefSeq" id="WP_078483083.1">
    <property type="nucleotide sequence ID" value="NZ_MPRL01000015.1"/>
</dbReference>
<evidence type="ECO:0000313" key="14">
    <source>
        <dbReference type="EMBL" id="OOZ40980.1"/>
    </source>
</evidence>
<proteinExistence type="inferred from homology"/>
<dbReference type="Proteomes" id="UP000191110">
    <property type="component" value="Unassembled WGS sequence"/>
</dbReference>
<evidence type="ECO:0000256" key="7">
    <source>
        <dbReference type="ARBA" id="ARBA00022989"/>
    </source>
</evidence>
<keyword evidence="3" id="KW-0997">Cell inner membrane</keyword>
<evidence type="ECO:0000256" key="13">
    <source>
        <dbReference type="SAM" id="MobiDB-lite"/>
    </source>
</evidence>
<evidence type="ECO:0000256" key="12">
    <source>
        <dbReference type="ARBA" id="ARBA00035727"/>
    </source>
</evidence>
<evidence type="ECO:0000256" key="2">
    <source>
        <dbReference type="ARBA" id="ARBA00022475"/>
    </source>
</evidence>
<keyword evidence="9" id="KW-0131">Cell cycle</keyword>
<evidence type="ECO:0000256" key="8">
    <source>
        <dbReference type="ARBA" id="ARBA00023136"/>
    </source>
</evidence>
<keyword evidence="8" id="KW-0472">Membrane</keyword>
<evidence type="ECO:0000256" key="5">
    <source>
        <dbReference type="ARBA" id="ARBA00022692"/>
    </source>
</evidence>
<reference evidence="14 15" key="1">
    <citation type="submission" date="2016-11" db="EMBL/GenBank/DDBJ databases">
        <title>Mixed transmission modes and dynamic genome evolution in an obligate animal-bacterial symbiosis.</title>
        <authorList>
            <person name="Russell S.L."/>
            <person name="Corbett-Detig R.B."/>
            <person name="Cavanaugh C.M."/>
        </authorList>
    </citation>
    <scope>NUCLEOTIDE SEQUENCE [LARGE SCALE GENOMIC DNA]</scope>
    <source>
        <strain evidence="14">Sveles-Q1</strain>
    </source>
</reference>
<comment type="caution">
    <text evidence="14">The sequence shown here is derived from an EMBL/GenBank/DDBJ whole genome shotgun (WGS) entry which is preliminary data.</text>
</comment>
<evidence type="ECO:0000256" key="10">
    <source>
        <dbReference type="ARBA" id="ARBA00035657"/>
    </source>
</evidence>
<evidence type="ECO:0000256" key="1">
    <source>
        <dbReference type="ARBA" id="ARBA00004377"/>
    </source>
</evidence>
<sequence length="171" mass="18685">MTLQWVVLMAVAALLAGGGFGFWVGRATGPAIRKVEELESELHTLRQRNDEYRAEVGDHFIKTAGLVNEMTASYRAVFSHIVEGAHTLADMDTTRLAMEQPDGRIIEDQRSEVPEESDSSDEPNEQLPDAAAVEAAEPSSDESEGLDWAEQAEAVPADAAAMHEESLKRPH</sequence>
<evidence type="ECO:0000256" key="3">
    <source>
        <dbReference type="ARBA" id="ARBA00022519"/>
    </source>
</evidence>
<protein>
    <recommendedName>
        <fullName evidence="11">Z-ring associated protein G</fullName>
    </recommendedName>
    <alternativeName>
        <fullName evidence="12">Cell division protein ZapG</fullName>
    </alternativeName>
</protein>
<feature type="compositionally biased region" description="Basic and acidic residues" evidence="13">
    <location>
        <begin position="161"/>
        <end position="171"/>
    </location>
</feature>
<keyword evidence="5" id="KW-0812">Transmembrane</keyword>
<feature type="compositionally biased region" description="Acidic residues" evidence="13">
    <location>
        <begin position="114"/>
        <end position="124"/>
    </location>
</feature>
<feature type="compositionally biased region" description="Low complexity" evidence="13">
    <location>
        <begin position="149"/>
        <end position="160"/>
    </location>
</feature>
<evidence type="ECO:0000256" key="11">
    <source>
        <dbReference type="ARBA" id="ARBA00035703"/>
    </source>
</evidence>
<keyword evidence="6" id="KW-0133">Cell shape</keyword>
<feature type="region of interest" description="Disordered" evidence="13">
    <location>
        <begin position="102"/>
        <end position="171"/>
    </location>
</feature>
<accession>A0A1T2L7E0</accession>
<gene>
    <name evidence="14" type="ORF">BOW53_05490</name>
</gene>
<dbReference type="GO" id="GO:0005886">
    <property type="term" value="C:plasma membrane"/>
    <property type="evidence" value="ECO:0007669"/>
    <property type="project" value="UniProtKB-SubCell"/>
</dbReference>
<dbReference type="Pfam" id="PF06295">
    <property type="entry name" value="ZapG-like"/>
    <property type="match status" value="1"/>
</dbReference>
<keyword evidence="7" id="KW-1133">Transmembrane helix</keyword>
<comment type="subcellular location">
    <subcellularLocation>
        <location evidence="1">Cell inner membrane</location>
        <topology evidence="1">Single-pass membrane protein</topology>
    </subcellularLocation>
</comment>
<name>A0A1T2L7E0_9GAMM</name>
<dbReference type="GO" id="GO:0008360">
    <property type="term" value="P:regulation of cell shape"/>
    <property type="evidence" value="ECO:0007669"/>
    <property type="project" value="UniProtKB-KW"/>
</dbReference>
<comment type="similarity">
    <text evidence="10">Belongs to the ZapG family.</text>
</comment>
<evidence type="ECO:0000313" key="15">
    <source>
        <dbReference type="Proteomes" id="UP000191110"/>
    </source>
</evidence>
<evidence type="ECO:0000256" key="6">
    <source>
        <dbReference type="ARBA" id="ARBA00022960"/>
    </source>
</evidence>
<feature type="compositionally biased region" description="Basic and acidic residues" evidence="13">
    <location>
        <begin position="102"/>
        <end position="113"/>
    </location>
</feature>
<dbReference type="EMBL" id="MPRL01000015">
    <property type="protein sequence ID" value="OOZ40980.1"/>
    <property type="molecule type" value="Genomic_DNA"/>
</dbReference>
<evidence type="ECO:0000256" key="9">
    <source>
        <dbReference type="ARBA" id="ARBA00023306"/>
    </source>
</evidence>